<name>A0ACB1B6A1_MELEN</name>
<comment type="caution">
    <text evidence="1">The sequence shown here is derived from an EMBL/GenBank/DDBJ whole genome shotgun (WGS) entry which is preliminary data.</text>
</comment>
<sequence>MHECEQNIRDILSKSRVPSIGVAVEDCRGLTFTMHVTNARAKKTIIHLSIIHNCDRRLNTPMLINFFFNSPEIYKTFYISFLFFNRGRLLNHLLEWVLSQLSLPFHNLLLLGRFFRYFLWNTIVCRKPRICNFRYLLLWRSDSRISGILGFIN</sequence>
<evidence type="ECO:0000313" key="1">
    <source>
        <dbReference type="EMBL" id="CAK5118800.1"/>
    </source>
</evidence>
<reference evidence="1" key="1">
    <citation type="submission" date="2023-11" db="EMBL/GenBank/DDBJ databases">
        <authorList>
            <person name="Poullet M."/>
        </authorList>
    </citation>
    <scope>NUCLEOTIDE SEQUENCE</scope>
    <source>
        <strain evidence="1">E1834</strain>
    </source>
</reference>
<dbReference type="Proteomes" id="UP001497535">
    <property type="component" value="Unassembled WGS sequence"/>
</dbReference>
<proteinExistence type="predicted"/>
<keyword evidence="2" id="KW-1185">Reference proteome</keyword>
<evidence type="ECO:0000313" key="2">
    <source>
        <dbReference type="Proteomes" id="UP001497535"/>
    </source>
</evidence>
<protein>
    <submittedName>
        <fullName evidence="1">Uncharacterized protein</fullName>
    </submittedName>
</protein>
<accession>A0ACB1B6A1</accession>
<gene>
    <name evidence="1" type="ORF">MENTE1834_LOCUS46356</name>
</gene>
<dbReference type="EMBL" id="CAVMJV010000167">
    <property type="protein sequence ID" value="CAK5118800.1"/>
    <property type="molecule type" value="Genomic_DNA"/>
</dbReference>
<organism evidence="1 2">
    <name type="scientific">Meloidogyne enterolobii</name>
    <name type="common">Root-knot nematode worm</name>
    <name type="synonym">Meloidogyne mayaguensis</name>
    <dbReference type="NCBI Taxonomy" id="390850"/>
    <lineage>
        <taxon>Eukaryota</taxon>
        <taxon>Metazoa</taxon>
        <taxon>Ecdysozoa</taxon>
        <taxon>Nematoda</taxon>
        <taxon>Chromadorea</taxon>
        <taxon>Rhabditida</taxon>
        <taxon>Tylenchina</taxon>
        <taxon>Tylenchomorpha</taxon>
        <taxon>Tylenchoidea</taxon>
        <taxon>Meloidogynidae</taxon>
        <taxon>Meloidogyninae</taxon>
        <taxon>Meloidogyne</taxon>
    </lineage>
</organism>